<evidence type="ECO:0000313" key="3">
    <source>
        <dbReference type="Proteomes" id="UP000530928"/>
    </source>
</evidence>
<sequence>MKPRNLAILLSAGLALAAAGCSSEQTPAAQSPSAQSTAGGTAPAAAAAPVTVTVACKPPKTDPRNRKTWEEDVAEFQKMYPHITLESTDNFPCFDPQTFPARLAGGQLEDMFFVPVTNTSQIISQKLAQDITPYVESVKTYKDVNKDVLSLFQADGATYGLPSAGYGTGLVYNRKLFEQAGLDPNTPPKTWAEVREAAKKITALGSGYIGFGEYAGGATGGWHFMQHLYARGGDVVKDGKAAFNSPEGKAVLQNLKDMRWTDKSMGSRLLIGWESLMQPMGAGKVGMMLGAPDVVPGVVNGFKGQFADYGVTVAPEAKHAQIGGGGFMFHPRATPDQIKAGLLWLEFQFLTPGKGQFNLERGKAIGNAVGVPDNTVFAGSPTGQAIEDLRKANATVPVDQYAGYNQGIATVTPKPEPPMAQEIYAVLDVAMSAVLSREDANVDELLAEAETKVNALLSKAGVAG</sequence>
<dbReference type="Pfam" id="PF01547">
    <property type="entry name" value="SBP_bac_1"/>
    <property type="match status" value="1"/>
</dbReference>
<dbReference type="Proteomes" id="UP000530928">
    <property type="component" value="Unassembled WGS sequence"/>
</dbReference>
<organism evidence="2 3">
    <name type="scientific">Nonomuraea soli</name>
    <dbReference type="NCBI Taxonomy" id="1032476"/>
    <lineage>
        <taxon>Bacteria</taxon>
        <taxon>Bacillati</taxon>
        <taxon>Actinomycetota</taxon>
        <taxon>Actinomycetes</taxon>
        <taxon>Streptosporangiales</taxon>
        <taxon>Streptosporangiaceae</taxon>
        <taxon>Nonomuraea</taxon>
    </lineage>
</organism>
<proteinExistence type="predicted"/>
<feature type="chain" id="PRO_5038753430" evidence="1">
    <location>
        <begin position="18"/>
        <end position="464"/>
    </location>
</feature>
<dbReference type="Gene3D" id="3.40.190.10">
    <property type="entry name" value="Periplasmic binding protein-like II"/>
    <property type="match status" value="1"/>
</dbReference>
<dbReference type="AlphaFoldDB" id="A0A7W0CKT9"/>
<keyword evidence="3" id="KW-1185">Reference proteome</keyword>
<gene>
    <name evidence="2" type="ORF">HNR30_004258</name>
</gene>
<dbReference type="RefSeq" id="WP_181611617.1">
    <property type="nucleotide sequence ID" value="NZ_BAABAM010000003.1"/>
</dbReference>
<accession>A0A7W0CKT9</accession>
<dbReference type="SUPFAM" id="SSF53850">
    <property type="entry name" value="Periplasmic binding protein-like II"/>
    <property type="match status" value="1"/>
</dbReference>
<dbReference type="PROSITE" id="PS51257">
    <property type="entry name" value="PROKAR_LIPOPROTEIN"/>
    <property type="match status" value="1"/>
</dbReference>
<feature type="signal peptide" evidence="1">
    <location>
        <begin position="1"/>
        <end position="17"/>
    </location>
</feature>
<dbReference type="PANTHER" id="PTHR43649">
    <property type="entry name" value="ARABINOSE-BINDING PROTEIN-RELATED"/>
    <property type="match status" value="1"/>
</dbReference>
<protein>
    <submittedName>
        <fullName evidence="2">Multiple sugar transport system substrate-binding protein</fullName>
    </submittedName>
</protein>
<evidence type="ECO:0000256" key="1">
    <source>
        <dbReference type="SAM" id="SignalP"/>
    </source>
</evidence>
<comment type="caution">
    <text evidence="2">The sequence shown here is derived from an EMBL/GenBank/DDBJ whole genome shotgun (WGS) entry which is preliminary data.</text>
</comment>
<keyword evidence="1" id="KW-0732">Signal</keyword>
<dbReference type="InterPro" id="IPR006059">
    <property type="entry name" value="SBP"/>
</dbReference>
<dbReference type="PANTHER" id="PTHR43649:SF16">
    <property type="entry name" value="SUGAR-BINDING LIPOPROTEIN"/>
    <property type="match status" value="1"/>
</dbReference>
<keyword evidence="2" id="KW-0762">Sugar transport</keyword>
<name>A0A7W0CKT9_9ACTN</name>
<keyword evidence="2" id="KW-0813">Transport</keyword>
<evidence type="ECO:0000313" key="2">
    <source>
        <dbReference type="EMBL" id="MBA2892904.1"/>
    </source>
</evidence>
<dbReference type="EMBL" id="JACDUR010000004">
    <property type="protein sequence ID" value="MBA2892904.1"/>
    <property type="molecule type" value="Genomic_DNA"/>
</dbReference>
<dbReference type="InterPro" id="IPR050490">
    <property type="entry name" value="Bact_solute-bd_prot1"/>
</dbReference>
<reference evidence="2 3" key="1">
    <citation type="submission" date="2020-07" db="EMBL/GenBank/DDBJ databases">
        <title>Genomic Encyclopedia of Type Strains, Phase IV (KMG-IV): sequencing the most valuable type-strain genomes for metagenomic binning, comparative biology and taxonomic classification.</title>
        <authorList>
            <person name="Goeker M."/>
        </authorList>
    </citation>
    <scope>NUCLEOTIDE SEQUENCE [LARGE SCALE GENOMIC DNA]</scope>
    <source>
        <strain evidence="2 3">DSM 45533</strain>
    </source>
</reference>